<evidence type="ECO:0000256" key="1">
    <source>
        <dbReference type="SAM" id="MobiDB-lite"/>
    </source>
</evidence>
<feature type="region of interest" description="Disordered" evidence="1">
    <location>
        <begin position="22"/>
        <end position="62"/>
    </location>
</feature>
<reference evidence="2 3" key="1">
    <citation type="submission" date="2013-09" db="EMBL/GenBank/DDBJ databases">
        <title>Corchorus capsularis genome sequencing.</title>
        <authorList>
            <person name="Alam M."/>
            <person name="Haque M.S."/>
            <person name="Islam M.S."/>
            <person name="Emdad E.M."/>
            <person name="Islam M.M."/>
            <person name="Ahmed B."/>
            <person name="Halim A."/>
            <person name="Hossen Q.M.M."/>
            <person name="Hossain M.Z."/>
            <person name="Ahmed R."/>
            <person name="Khan M.M."/>
            <person name="Islam R."/>
            <person name="Rashid M.M."/>
            <person name="Khan S.A."/>
            <person name="Rahman M.S."/>
            <person name="Alam M."/>
        </authorList>
    </citation>
    <scope>NUCLEOTIDE SEQUENCE [LARGE SCALE GENOMIC DNA]</scope>
    <source>
        <strain evidence="3">cv. CVL-1</strain>
        <tissue evidence="2">Whole seedling</tissue>
    </source>
</reference>
<gene>
    <name evidence="2" type="ORF">CCACVL1_09768</name>
</gene>
<sequence length="62" mass="6548">MDTTKSNLNLPLSPNQPIIIKIPKSNSNPADSVSANDDGGGGGGFDYREVSKHDDFVSKEAT</sequence>
<protein>
    <submittedName>
        <fullName evidence="2">FRAS1-related extracellular matrix protein 2</fullName>
    </submittedName>
</protein>
<name>A0A1R3IUB1_COCAP</name>
<proteinExistence type="predicted"/>
<dbReference type="AlphaFoldDB" id="A0A1R3IUB1"/>
<keyword evidence="3" id="KW-1185">Reference proteome</keyword>
<feature type="compositionally biased region" description="Polar residues" evidence="1">
    <location>
        <begin position="24"/>
        <end position="35"/>
    </location>
</feature>
<accession>A0A1R3IUB1</accession>
<feature type="compositionally biased region" description="Basic and acidic residues" evidence="1">
    <location>
        <begin position="46"/>
        <end position="62"/>
    </location>
</feature>
<evidence type="ECO:0000313" key="3">
    <source>
        <dbReference type="Proteomes" id="UP000188268"/>
    </source>
</evidence>
<comment type="caution">
    <text evidence="2">The sequence shown here is derived from an EMBL/GenBank/DDBJ whole genome shotgun (WGS) entry which is preliminary data.</text>
</comment>
<evidence type="ECO:0000313" key="2">
    <source>
        <dbReference type="EMBL" id="OMO86153.1"/>
    </source>
</evidence>
<organism evidence="2 3">
    <name type="scientific">Corchorus capsularis</name>
    <name type="common">Jute</name>
    <dbReference type="NCBI Taxonomy" id="210143"/>
    <lineage>
        <taxon>Eukaryota</taxon>
        <taxon>Viridiplantae</taxon>
        <taxon>Streptophyta</taxon>
        <taxon>Embryophyta</taxon>
        <taxon>Tracheophyta</taxon>
        <taxon>Spermatophyta</taxon>
        <taxon>Magnoliopsida</taxon>
        <taxon>eudicotyledons</taxon>
        <taxon>Gunneridae</taxon>
        <taxon>Pentapetalae</taxon>
        <taxon>rosids</taxon>
        <taxon>malvids</taxon>
        <taxon>Malvales</taxon>
        <taxon>Malvaceae</taxon>
        <taxon>Grewioideae</taxon>
        <taxon>Apeibeae</taxon>
        <taxon>Corchorus</taxon>
    </lineage>
</organism>
<dbReference type="Gramene" id="OMO86153">
    <property type="protein sequence ID" value="OMO86153"/>
    <property type="gene ID" value="CCACVL1_09768"/>
</dbReference>
<dbReference type="EMBL" id="AWWV01009508">
    <property type="protein sequence ID" value="OMO86153.1"/>
    <property type="molecule type" value="Genomic_DNA"/>
</dbReference>
<dbReference type="Proteomes" id="UP000188268">
    <property type="component" value="Unassembled WGS sequence"/>
</dbReference>